<dbReference type="AlphaFoldDB" id="A0A5S4YMK6"/>
<name>A0A5S4YMK6_9BRAD</name>
<proteinExistence type="predicted"/>
<evidence type="ECO:0000313" key="1">
    <source>
        <dbReference type="EMBL" id="TYO65358.1"/>
    </source>
</evidence>
<dbReference type="EMBL" id="VSTH01000052">
    <property type="protein sequence ID" value="TYO65358.1"/>
    <property type="molecule type" value="Genomic_DNA"/>
</dbReference>
<evidence type="ECO:0000313" key="2">
    <source>
        <dbReference type="Proteomes" id="UP000324797"/>
    </source>
</evidence>
<dbReference type="Proteomes" id="UP000324797">
    <property type="component" value="Unassembled WGS sequence"/>
</dbReference>
<dbReference type="RefSeq" id="WP_148740525.1">
    <property type="nucleotide sequence ID" value="NZ_VSTH01000052.1"/>
</dbReference>
<accession>A0A5S4YMK6</accession>
<protein>
    <submittedName>
        <fullName evidence="1">Uncharacterized protein</fullName>
    </submittedName>
</protein>
<comment type="caution">
    <text evidence="1">The sequence shown here is derived from an EMBL/GenBank/DDBJ whole genome shotgun (WGS) entry which is preliminary data.</text>
</comment>
<gene>
    <name evidence="1" type="ORF">FXV83_16810</name>
</gene>
<reference evidence="1 2" key="1">
    <citation type="submission" date="2019-08" db="EMBL/GenBank/DDBJ databases">
        <title>Bradyrhizobium hipponensis sp. nov., a rhizobium isolated from a Lupinus angustifolius root nodule in Tunisia.</title>
        <authorList>
            <person name="Off K."/>
            <person name="Rejili M."/>
            <person name="Mars M."/>
            <person name="Brachmann A."/>
            <person name="Marin M."/>
        </authorList>
    </citation>
    <scope>NUCLEOTIDE SEQUENCE [LARGE SCALE GENOMIC DNA]</scope>
    <source>
        <strain evidence="2">aSej3</strain>
    </source>
</reference>
<keyword evidence="2" id="KW-1185">Reference proteome</keyword>
<sequence>MAAMSRDPTDREKLSKLDRAIDDSILEASEADLREDFKEAGDDFEKAVARAGRALEQAKARAARMRFERAQDESKAYREQENVKSFDLAKARRRFDGMRSGEVADSIMAARKGGKLSERDEENLLKDLAQLEALENEDKEEWEE</sequence>
<organism evidence="1 2">
    <name type="scientific">Bradyrhizobium hipponense</name>
    <dbReference type="NCBI Taxonomy" id="2605638"/>
    <lineage>
        <taxon>Bacteria</taxon>
        <taxon>Pseudomonadati</taxon>
        <taxon>Pseudomonadota</taxon>
        <taxon>Alphaproteobacteria</taxon>
        <taxon>Hyphomicrobiales</taxon>
        <taxon>Nitrobacteraceae</taxon>
        <taxon>Bradyrhizobium</taxon>
    </lineage>
</organism>